<evidence type="ECO:0000259" key="3">
    <source>
        <dbReference type="Pfam" id="PF00881"/>
    </source>
</evidence>
<dbReference type="EMBL" id="CP063144">
    <property type="protein sequence ID" value="QOR94590.1"/>
    <property type="molecule type" value="Genomic_DNA"/>
</dbReference>
<evidence type="ECO:0000256" key="2">
    <source>
        <dbReference type="ARBA" id="ARBA00023002"/>
    </source>
</evidence>
<dbReference type="Proteomes" id="UP000593766">
    <property type="component" value="Chromosome"/>
</dbReference>
<accession>A0A7M1UQR8</accession>
<evidence type="ECO:0000313" key="5">
    <source>
        <dbReference type="Proteomes" id="UP000593766"/>
    </source>
</evidence>
<name>A0A7M1UQR8_9CREN</name>
<dbReference type="KEGG" id="tcs:IMZ38_01230"/>
<keyword evidence="2" id="KW-0560">Oxidoreductase</keyword>
<dbReference type="GO" id="GO:0016491">
    <property type="term" value="F:oxidoreductase activity"/>
    <property type="evidence" value="ECO:0007669"/>
    <property type="project" value="UniProtKB-KW"/>
</dbReference>
<dbReference type="RefSeq" id="WP_193436387.1">
    <property type="nucleotide sequence ID" value="NZ_CP063144.1"/>
</dbReference>
<protein>
    <submittedName>
        <fullName evidence="4">Nitroreductase family protein</fullName>
    </submittedName>
</protein>
<comment type="similarity">
    <text evidence="1">Belongs to the nitroreductase family.</text>
</comment>
<proteinExistence type="inferred from homology"/>
<evidence type="ECO:0000256" key="1">
    <source>
        <dbReference type="ARBA" id="ARBA00007118"/>
    </source>
</evidence>
<dbReference type="AlphaFoldDB" id="A0A7M1UQR8"/>
<dbReference type="InterPro" id="IPR000415">
    <property type="entry name" value="Nitroreductase-like"/>
</dbReference>
<dbReference type="OrthoDB" id="15216at2157"/>
<organism evidence="4 5">
    <name type="scientific">Thermosphaera chiliense</name>
    <dbReference type="NCBI Taxonomy" id="3402707"/>
    <lineage>
        <taxon>Archaea</taxon>
        <taxon>Thermoproteota</taxon>
        <taxon>Thermoprotei</taxon>
        <taxon>Desulfurococcales</taxon>
        <taxon>Desulfurococcaceae</taxon>
        <taxon>Thermosphaera</taxon>
    </lineage>
</organism>
<dbReference type="SUPFAM" id="SSF55469">
    <property type="entry name" value="FMN-dependent nitroreductase-like"/>
    <property type="match status" value="1"/>
</dbReference>
<dbReference type="PANTHER" id="PTHR43673">
    <property type="entry name" value="NAD(P)H NITROREDUCTASE YDGI-RELATED"/>
    <property type="match status" value="1"/>
</dbReference>
<dbReference type="Gene3D" id="3.40.109.10">
    <property type="entry name" value="NADH Oxidase"/>
    <property type="match status" value="1"/>
</dbReference>
<feature type="domain" description="Nitroreductase" evidence="3">
    <location>
        <begin position="8"/>
        <end position="181"/>
    </location>
</feature>
<dbReference type="InterPro" id="IPR029479">
    <property type="entry name" value="Nitroreductase"/>
</dbReference>
<gene>
    <name evidence="4" type="ORF">IMZ38_01230</name>
</gene>
<dbReference type="PANTHER" id="PTHR43673:SF10">
    <property type="entry name" value="NADH DEHYDROGENASE_NAD(P)H NITROREDUCTASE XCC3605-RELATED"/>
    <property type="match status" value="1"/>
</dbReference>
<reference evidence="4 5" key="1">
    <citation type="submission" date="2020-10" db="EMBL/GenBank/DDBJ databases">
        <title>Complete genome sequence of Thermosphaera aggregans strain 3507.</title>
        <authorList>
            <person name="Zayulina K.S."/>
            <person name="Elcheninov A.G."/>
            <person name="Toshchakov S.V."/>
            <person name="Kublanov I.V."/>
            <person name="Kochetkova T.V."/>
        </authorList>
    </citation>
    <scope>NUCLEOTIDE SEQUENCE [LARGE SCALE GENOMIC DNA]</scope>
    <source>
        <strain evidence="4 5">3507</strain>
    </source>
</reference>
<evidence type="ECO:0000313" key="4">
    <source>
        <dbReference type="EMBL" id="QOR94590.1"/>
    </source>
</evidence>
<keyword evidence="5" id="KW-1185">Reference proteome</keyword>
<dbReference type="Pfam" id="PF00881">
    <property type="entry name" value="Nitroreductase"/>
    <property type="match status" value="1"/>
</dbReference>
<sequence length="201" mass="23032">MSQCLDVINTRCSVRWFRPDPIPEETVRRLLEAAVRAPTAQGAEQWFFMAVVSEEKRREIHRLLRKAHEHYATSVLLKPYSPGAVAKWMSRIDQGMYAAPLYVAAYLDLRERIFRDEYFEYERLMAVQSLSAAVENLIIAAWSMGLGSVWIGVPVFMREEFDKVLTPPEKCELSAIIALGYPAEKTASRPRKPVEQVSKII</sequence>
<dbReference type="GeneID" id="59453998"/>